<sequence length="134" mass="14451">MWGGGGMTPLGLSVATWWWIVALTTVLFWAMAIPPQVTRQYRITVALAPLVGALFLVGRSHMNGTTSAGALSMYALAMLSLTLGTAGHLGRMARLQLAADEAGDRDEVPLTWGFMVQFFLCVTAGFVVYFVIQP</sequence>
<keyword evidence="1" id="KW-0812">Transmembrane</keyword>
<gene>
    <name evidence="2" type="ORF">DR950_25465</name>
</gene>
<feature type="transmembrane region" description="Helical" evidence="1">
    <location>
        <begin position="110"/>
        <end position="132"/>
    </location>
</feature>
<dbReference type="AlphaFoldDB" id="A0A372ZYT1"/>
<feature type="transmembrane region" description="Helical" evidence="1">
    <location>
        <begin position="43"/>
        <end position="62"/>
    </location>
</feature>
<accession>A0A372ZYT1</accession>
<proteinExistence type="predicted"/>
<evidence type="ECO:0000313" key="3">
    <source>
        <dbReference type="Proteomes" id="UP000263377"/>
    </source>
</evidence>
<evidence type="ECO:0000313" key="2">
    <source>
        <dbReference type="EMBL" id="RGD60674.1"/>
    </source>
</evidence>
<name>A0A372ZYT1_9ACTN</name>
<dbReference type="EMBL" id="QVIG01000001">
    <property type="protein sequence ID" value="RGD60674.1"/>
    <property type="molecule type" value="Genomic_DNA"/>
</dbReference>
<keyword evidence="1" id="KW-0472">Membrane</keyword>
<reference evidence="2 3" key="1">
    <citation type="submission" date="2018-08" db="EMBL/GenBank/DDBJ databases">
        <title>Diversity &amp; Physiological Properties of Lignin-Decomposing Actinobacteria from Soil.</title>
        <authorList>
            <person name="Roh S.G."/>
            <person name="Kim S.B."/>
        </authorList>
    </citation>
    <scope>NUCLEOTIDE SEQUENCE [LARGE SCALE GENOMIC DNA]</scope>
    <source>
        <strain evidence="2 3">MMS17-GH009</strain>
    </source>
</reference>
<keyword evidence="3" id="KW-1185">Reference proteome</keyword>
<comment type="caution">
    <text evidence="2">The sequence shown here is derived from an EMBL/GenBank/DDBJ whole genome shotgun (WGS) entry which is preliminary data.</text>
</comment>
<keyword evidence="1" id="KW-1133">Transmembrane helix</keyword>
<evidence type="ECO:0000256" key="1">
    <source>
        <dbReference type="SAM" id="Phobius"/>
    </source>
</evidence>
<protein>
    <submittedName>
        <fullName evidence="2">Uncharacterized protein</fullName>
    </submittedName>
</protein>
<organism evidence="2 3">
    <name type="scientific">Kitasatospora xanthocidica</name>
    <dbReference type="NCBI Taxonomy" id="83382"/>
    <lineage>
        <taxon>Bacteria</taxon>
        <taxon>Bacillati</taxon>
        <taxon>Actinomycetota</taxon>
        <taxon>Actinomycetes</taxon>
        <taxon>Kitasatosporales</taxon>
        <taxon>Streptomycetaceae</taxon>
        <taxon>Kitasatospora</taxon>
    </lineage>
</organism>
<feature type="transmembrane region" description="Helical" evidence="1">
    <location>
        <begin position="12"/>
        <end position="31"/>
    </location>
</feature>
<feature type="transmembrane region" description="Helical" evidence="1">
    <location>
        <begin position="68"/>
        <end position="89"/>
    </location>
</feature>
<dbReference type="Proteomes" id="UP000263377">
    <property type="component" value="Unassembled WGS sequence"/>
</dbReference>